<feature type="non-terminal residue" evidence="1">
    <location>
        <position position="1"/>
    </location>
</feature>
<name>X1DBU3_9ZZZZ</name>
<protein>
    <submittedName>
        <fullName evidence="1">Uncharacterized protein</fullName>
    </submittedName>
</protein>
<gene>
    <name evidence="1" type="ORF">S01H4_60673</name>
</gene>
<sequence>SLEQDEFINLAQTMKVITASWVAETSGAFTAADITGCQGMWLVMVETNPGTRAPTDDYDITLTDTGGRDVAAGILADRDTATTEVALPDRVSRPVDSDLTLNITNNVVDRANGTVKLFLSSVPTAIAAAAA</sequence>
<comment type="caution">
    <text evidence="1">The sequence shown here is derived from an EMBL/GenBank/DDBJ whole genome shotgun (WGS) entry which is preliminary data.</text>
</comment>
<reference evidence="1" key="1">
    <citation type="journal article" date="2014" name="Front. Microbiol.">
        <title>High frequency of phylogenetically diverse reductive dehalogenase-homologous genes in deep subseafloor sedimentary metagenomes.</title>
        <authorList>
            <person name="Kawai M."/>
            <person name="Futagami T."/>
            <person name="Toyoda A."/>
            <person name="Takaki Y."/>
            <person name="Nishi S."/>
            <person name="Hori S."/>
            <person name="Arai W."/>
            <person name="Tsubouchi T."/>
            <person name="Morono Y."/>
            <person name="Uchiyama I."/>
            <person name="Ito T."/>
            <person name="Fujiyama A."/>
            <person name="Inagaki F."/>
            <person name="Takami H."/>
        </authorList>
    </citation>
    <scope>NUCLEOTIDE SEQUENCE</scope>
    <source>
        <strain evidence="1">Expedition CK06-06</strain>
    </source>
</reference>
<dbReference type="EMBL" id="BART01035829">
    <property type="protein sequence ID" value="GAH05790.1"/>
    <property type="molecule type" value="Genomic_DNA"/>
</dbReference>
<evidence type="ECO:0000313" key="1">
    <source>
        <dbReference type="EMBL" id="GAH05790.1"/>
    </source>
</evidence>
<organism evidence="1">
    <name type="scientific">marine sediment metagenome</name>
    <dbReference type="NCBI Taxonomy" id="412755"/>
    <lineage>
        <taxon>unclassified sequences</taxon>
        <taxon>metagenomes</taxon>
        <taxon>ecological metagenomes</taxon>
    </lineage>
</organism>
<accession>X1DBU3</accession>
<dbReference type="AlphaFoldDB" id="X1DBU3"/>
<proteinExistence type="predicted"/>